<evidence type="ECO:0000313" key="2">
    <source>
        <dbReference type="Proteomes" id="UP000267027"/>
    </source>
</evidence>
<dbReference type="AlphaFoldDB" id="A0A0R3PWX2"/>
<reference evidence="1 2" key="2">
    <citation type="submission" date="2018-11" db="EMBL/GenBank/DDBJ databases">
        <authorList>
            <consortium name="Pathogen Informatics"/>
        </authorList>
    </citation>
    <scope>NUCLEOTIDE SEQUENCE [LARGE SCALE GENOMIC DNA]</scope>
    <source>
        <strain evidence="1 2">Costa Rica</strain>
    </source>
</reference>
<gene>
    <name evidence="1" type="ORF">ACOC_LOCUS10708</name>
</gene>
<dbReference type="WBParaSite" id="ACOC_0001070701-mRNA-1">
    <property type="protein sequence ID" value="ACOC_0001070701-mRNA-1"/>
    <property type="gene ID" value="ACOC_0001070701"/>
</dbReference>
<name>A0A0R3PWX2_ANGCS</name>
<keyword evidence="2" id="KW-1185">Reference proteome</keyword>
<evidence type="ECO:0000313" key="3">
    <source>
        <dbReference type="WBParaSite" id="ACOC_0001070701-mRNA-1"/>
    </source>
</evidence>
<reference evidence="3" key="1">
    <citation type="submission" date="2017-02" db="UniProtKB">
        <authorList>
            <consortium name="WormBaseParasite"/>
        </authorList>
    </citation>
    <scope>IDENTIFICATION</scope>
</reference>
<organism evidence="3">
    <name type="scientific">Angiostrongylus costaricensis</name>
    <name type="common">Nematode worm</name>
    <dbReference type="NCBI Taxonomy" id="334426"/>
    <lineage>
        <taxon>Eukaryota</taxon>
        <taxon>Metazoa</taxon>
        <taxon>Ecdysozoa</taxon>
        <taxon>Nematoda</taxon>
        <taxon>Chromadorea</taxon>
        <taxon>Rhabditida</taxon>
        <taxon>Rhabditina</taxon>
        <taxon>Rhabditomorpha</taxon>
        <taxon>Strongyloidea</taxon>
        <taxon>Metastrongylidae</taxon>
        <taxon>Angiostrongylus</taxon>
    </lineage>
</organism>
<dbReference type="EMBL" id="UYYA01004528">
    <property type="protein sequence ID" value="VDM62293.1"/>
    <property type="molecule type" value="Genomic_DNA"/>
</dbReference>
<dbReference type="OrthoDB" id="10508948at2759"/>
<accession>A0A0R3PWX2</accession>
<dbReference type="Proteomes" id="UP000267027">
    <property type="component" value="Unassembled WGS sequence"/>
</dbReference>
<proteinExistence type="predicted"/>
<protein>
    <submittedName>
        <fullName evidence="1 3">Uncharacterized protein</fullName>
    </submittedName>
</protein>
<evidence type="ECO:0000313" key="1">
    <source>
        <dbReference type="EMBL" id="VDM62293.1"/>
    </source>
</evidence>
<sequence length="178" mass="20308">MVMAEWSAVEEVSVQVDRETVGVAYHCWPSPFDQSAIDDARQDKRASFHEMTNRMMDEICVVAIGLRFTTDYRAVMEISNRTKNRDDKQLVDEQRTNGLNSYPAFTPPAFNLLLVIFWDIQRKCNASDASGTMRSYPQYQIDVVSLADLTTAFFQILVSITVQFGGMNTCDLIMIVLW</sequence>